<dbReference type="CDD" id="cd00778">
    <property type="entry name" value="ProRS_core_arch_euk"/>
    <property type="match status" value="1"/>
</dbReference>
<keyword evidence="6 8" id="KW-0030">Aminoacyl-tRNA synthetase</keyword>
<dbReference type="InterPro" id="IPR004499">
    <property type="entry name" value="Pro-tRNA-ligase_IIa_arc-type"/>
</dbReference>
<comment type="function">
    <text evidence="8">Catalyzes the attachment of proline to tRNA(Pro) in a two-step reaction: proline is first activated by ATP to form Pro-AMP and then transferred to the acceptor end of tRNA(Pro).</text>
</comment>
<comment type="domain">
    <text evidence="8">Consists of three domains: the N-terminal catalytic domain, the anticodon-binding domain and the C-terminal extension.</text>
</comment>
<accession>A0A3E2B159</accession>
<dbReference type="InterPro" id="IPR002316">
    <property type="entry name" value="Pro-tRNA-ligase_IIa"/>
</dbReference>
<dbReference type="PROSITE" id="PS50862">
    <property type="entry name" value="AA_TRNA_LIGASE_II"/>
    <property type="match status" value="1"/>
</dbReference>
<keyword evidence="11" id="KW-1185">Reference proteome</keyword>
<evidence type="ECO:0000256" key="1">
    <source>
        <dbReference type="ARBA" id="ARBA00022490"/>
    </source>
</evidence>
<dbReference type="EMBL" id="QQRQ01000035">
    <property type="protein sequence ID" value="RFT05681.1"/>
    <property type="molecule type" value="Genomic_DNA"/>
</dbReference>
<dbReference type="PANTHER" id="PTHR43382">
    <property type="entry name" value="PROLYL-TRNA SYNTHETASE"/>
    <property type="match status" value="1"/>
</dbReference>
<keyword evidence="5 8" id="KW-0648">Protein biosynthesis</keyword>
<dbReference type="GO" id="GO:0016740">
    <property type="term" value="F:transferase activity"/>
    <property type="evidence" value="ECO:0007669"/>
    <property type="project" value="UniProtKB-ARBA"/>
</dbReference>
<dbReference type="GO" id="GO:0004827">
    <property type="term" value="F:proline-tRNA ligase activity"/>
    <property type="evidence" value="ECO:0007669"/>
    <property type="project" value="UniProtKB-UniRule"/>
</dbReference>
<dbReference type="InterPro" id="IPR033721">
    <property type="entry name" value="ProRS_core_arch_euk"/>
</dbReference>
<dbReference type="InterPro" id="IPR002314">
    <property type="entry name" value="aa-tRNA-synt_IIb"/>
</dbReference>
<dbReference type="InterPro" id="IPR036621">
    <property type="entry name" value="Anticodon-bd_dom_sf"/>
</dbReference>
<evidence type="ECO:0000256" key="5">
    <source>
        <dbReference type="ARBA" id="ARBA00022917"/>
    </source>
</evidence>
<proteinExistence type="inferred from homology"/>
<sequence length="480" mass="54842">MAKDNKKKVEQITDMEVDFAQWYTDVCRKAELIDYSSIKGMFIYRPYGYAIWENIQAELDRRFKETGHENVYLPMLIPESLLQKEKDHVEGFAPECAWVTYGGSDPLEERYCIRPTSETLFCEHYKNVIHSHRDLPKLYNQWCSVLRWEKTSRPFLRHREFLWQEGHTMHADAEEARAETQQMLNIYADFLENVLAMPVVKGQKTDKEKFNGAEETYTVECMMHDHKALQSGTSHYFGDGFARAFDITFTGKDNTLHYPHQTSWGVSTRMIGGIIMTHGDNNGLVLPPRIAPIQAMVIPVAQHKEGVLEAASALLDRLKAAGIRARMDSSDQSMGWKAAEYEMKGVPLRVEIGPKDMEKNQCVLVRRDSGEKVFISLDELETAVPATLDAIHDGLYQRAKKNLEEHIFEAHSLEEAKALQAQHGGFIKTMWCGELACELKMKEEAGMTSRCIPFAQEHLGDTCPICGRAAKKMIYWGVAY</sequence>
<evidence type="ECO:0000259" key="9">
    <source>
        <dbReference type="PROSITE" id="PS50862"/>
    </source>
</evidence>
<gene>
    <name evidence="8" type="primary">proS</name>
    <name evidence="10" type="ORF">DV520_11310</name>
</gene>
<dbReference type="SMART" id="SM00946">
    <property type="entry name" value="ProRS-C_1"/>
    <property type="match status" value="1"/>
</dbReference>
<dbReference type="HAMAP" id="MF_01571">
    <property type="entry name" value="Pro_tRNA_synth_type3"/>
    <property type="match status" value="1"/>
</dbReference>
<evidence type="ECO:0000256" key="3">
    <source>
        <dbReference type="ARBA" id="ARBA00022741"/>
    </source>
</evidence>
<evidence type="ECO:0000256" key="4">
    <source>
        <dbReference type="ARBA" id="ARBA00022840"/>
    </source>
</evidence>
<comment type="caution">
    <text evidence="10">The sequence shown here is derived from an EMBL/GenBank/DDBJ whole genome shotgun (WGS) entry which is preliminary data.</text>
</comment>
<evidence type="ECO:0000256" key="8">
    <source>
        <dbReference type="HAMAP-Rule" id="MF_01571"/>
    </source>
</evidence>
<dbReference type="GeneID" id="97996322"/>
<evidence type="ECO:0000313" key="10">
    <source>
        <dbReference type="EMBL" id="RFT05681.1"/>
    </source>
</evidence>
<dbReference type="Pfam" id="PF09180">
    <property type="entry name" value="ProRS-C_1"/>
    <property type="match status" value="1"/>
</dbReference>
<organism evidence="10 11">
    <name type="scientific">Evtepia gabavorous</name>
    <dbReference type="NCBI Taxonomy" id="2211183"/>
    <lineage>
        <taxon>Bacteria</taxon>
        <taxon>Bacillati</taxon>
        <taxon>Bacillota</taxon>
        <taxon>Clostridia</taxon>
        <taxon>Eubacteriales</taxon>
        <taxon>Evtepia</taxon>
    </lineage>
</organism>
<keyword evidence="3 8" id="KW-0547">Nucleotide-binding</keyword>
<evidence type="ECO:0000256" key="6">
    <source>
        <dbReference type="ARBA" id="ARBA00023146"/>
    </source>
</evidence>
<keyword evidence="4 8" id="KW-0067">ATP-binding</keyword>
<dbReference type="GO" id="GO:0005524">
    <property type="term" value="F:ATP binding"/>
    <property type="evidence" value="ECO:0007669"/>
    <property type="project" value="UniProtKB-UniRule"/>
</dbReference>
<feature type="domain" description="Aminoacyl-transfer RNA synthetases class-II family profile" evidence="9">
    <location>
        <begin position="18"/>
        <end position="287"/>
    </location>
</feature>
<comment type="catalytic activity">
    <reaction evidence="7 8">
        <text>tRNA(Pro) + L-proline + ATP = L-prolyl-tRNA(Pro) + AMP + diphosphate</text>
        <dbReference type="Rhea" id="RHEA:14305"/>
        <dbReference type="Rhea" id="RHEA-COMP:9700"/>
        <dbReference type="Rhea" id="RHEA-COMP:9702"/>
        <dbReference type="ChEBI" id="CHEBI:30616"/>
        <dbReference type="ChEBI" id="CHEBI:33019"/>
        <dbReference type="ChEBI" id="CHEBI:60039"/>
        <dbReference type="ChEBI" id="CHEBI:78442"/>
        <dbReference type="ChEBI" id="CHEBI:78532"/>
        <dbReference type="ChEBI" id="CHEBI:456215"/>
        <dbReference type="EC" id="6.1.1.15"/>
    </reaction>
</comment>
<dbReference type="Pfam" id="PF03129">
    <property type="entry name" value="HGTP_anticodon"/>
    <property type="match status" value="1"/>
</dbReference>
<dbReference type="Gene3D" id="3.30.110.30">
    <property type="entry name" value="C-terminal domain of ProRS"/>
    <property type="match status" value="1"/>
</dbReference>
<dbReference type="PANTHER" id="PTHR43382:SF2">
    <property type="entry name" value="BIFUNCTIONAL GLUTAMATE_PROLINE--TRNA LIGASE"/>
    <property type="match status" value="1"/>
</dbReference>
<dbReference type="SUPFAM" id="SSF55681">
    <property type="entry name" value="Class II aaRS and biotin synthetases"/>
    <property type="match status" value="1"/>
</dbReference>
<dbReference type="GO" id="GO:0006433">
    <property type="term" value="P:prolyl-tRNA aminoacylation"/>
    <property type="evidence" value="ECO:0007669"/>
    <property type="project" value="UniProtKB-UniRule"/>
</dbReference>
<protein>
    <recommendedName>
        <fullName evidence="8">Proline--tRNA ligase</fullName>
        <ecNumber evidence="8">6.1.1.15</ecNumber>
    </recommendedName>
    <alternativeName>
        <fullName evidence="8">Prolyl-tRNA synthetase</fullName>
        <shortName evidence="8">ProRS</shortName>
    </alternativeName>
</protein>
<dbReference type="InterPro" id="IPR017449">
    <property type="entry name" value="Pro-tRNA_synth_II"/>
</dbReference>
<dbReference type="Proteomes" id="UP000260649">
    <property type="component" value="Unassembled WGS sequence"/>
</dbReference>
<dbReference type="PRINTS" id="PR01046">
    <property type="entry name" value="TRNASYNTHPRO"/>
</dbReference>
<dbReference type="InterPro" id="IPR045864">
    <property type="entry name" value="aa-tRNA-synth_II/BPL/LPL"/>
</dbReference>
<dbReference type="CDD" id="cd00862">
    <property type="entry name" value="ProRS_anticodon_zinc"/>
    <property type="match status" value="1"/>
</dbReference>
<dbReference type="GO" id="GO:0005737">
    <property type="term" value="C:cytoplasm"/>
    <property type="evidence" value="ECO:0007669"/>
    <property type="project" value="UniProtKB-SubCell"/>
</dbReference>
<dbReference type="EC" id="6.1.1.15" evidence="8"/>
<name>A0A3E2B159_9FIRM</name>
<dbReference type="GO" id="GO:0017101">
    <property type="term" value="C:aminoacyl-tRNA synthetase multienzyme complex"/>
    <property type="evidence" value="ECO:0007669"/>
    <property type="project" value="TreeGrafter"/>
</dbReference>
<dbReference type="RefSeq" id="WP_117142908.1">
    <property type="nucleotide sequence ID" value="NZ_CAKXKJ010000011.1"/>
</dbReference>
<dbReference type="Gene3D" id="3.30.930.10">
    <property type="entry name" value="Bira Bifunctional Protein, Domain 2"/>
    <property type="match status" value="1"/>
</dbReference>
<keyword evidence="1 8" id="KW-0963">Cytoplasm</keyword>
<dbReference type="Gene3D" id="3.40.50.800">
    <property type="entry name" value="Anticodon-binding domain"/>
    <property type="match status" value="1"/>
</dbReference>
<evidence type="ECO:0000313" key="11">
    <source>
        <dbReference type="Proteomes" id="UP000260649"/>
    </source>
</evidence>
<dbReference type="InterPro" id="IPR004154">
    <property type="entry name" value="Anticodon-bd"/>
</dbReference>
<dbReference type="SUPFAM" id="SSF64586">
    <property type="entry name" value="C-terminal domain of ProRS"/>
    <property type="match status" value="1"/>
</dbReference>
<evidence type="ECO:0000256" key="2">
    <source>
        <dbReference type="ARBA" id="ARBA00022598"/>
    </source>
</evidence>
<keyword evidence="2 8" id="KW-0436">Ligase</keyword>
<evidence type="ECO:0000256" key="7">
    <source>
        <dbReference type="ARBA" id="ARBA00047671"/>
    </source>
</evidence>
<dbReference type="GO" id="GO:0140096">
    <property type="term" value="F:catalytic activity, acting on a protein"/>
    <property type="evidence" value="ECO:0007669"/>
    <property type="project" value="UniProtKB-ARBA"/>
</dbReference>
<comment type="similarity">
    <text evidence="8">Belongs to the class-II aminoacyl-tRNA synthetase family. ProS type 3 subfamily.</text>
</comment>
<reference evidence="10 11" key="1">
    <citation type="submission" date="2018-07" db="EMBL/GenBank/DDBJ databases">
        <title>GABA Modulating Bacteria of the Human Gut Microbiota.</title>
        <authorList>
            <person name="Strandwitz P."/>
            <person name="Kim K.H."/>
            <person name="Terekhova D."/>
            <person name="Liu J.K."/>
            <person name="Sharma A."/>
            <person name="Levering J."/>
            <person name="Mcdonald D."/>
            <person name="Dietrich D."/>
            <person name="Ramadhar T.R."/>
            <person name="Lekbua A."/>
            <person name="Mroue N."/>
            <person name="Liston C."/>
            <person name="Stewart E.J."/>
            <person name="Dubin M.J."/>
            <person name="Zengler K."/>
            <person name="Knight R."/>
            <person name="Gilbert J.A."/>
            <person name="Clardy J."/>
            <person name="Lewis K."/>
        </authorList>
    </citation>
    <scope>NUCLEOTIDE SEQUENCE [LARGE SCALE GENOMIC DNA]</scope>
    <source>
        <strain evidence="10 11">KLE1738</strain>
    </source>
</reference>
<dbReference type="Pfam" id="PF00587">
    <property type="entry name" value="tRNA-synt_2b"/>
    <property type="match status" value="1"/>
</dbReference>
<comment type="subunit">
    <text evidence="8">Homodimer.</text>
</comment>
<dbReference type="SUPFAM" id="SSF52954">
    <property type="entry name" value="Class II aaRS ABD-related"/>
    <property type="match status" value="1"/>
</dbReference>
<dbReference type="NCBIfam" id="TIGR00408">
    <property type="entry name" value="proS_fam_I"/>
    <property type="match status" value="1"/>
</dbReference>
<dbReference type="FunFam" id="3.40.50.800:FF:000005">
    <property type="entry name" value="bifunctional glutamate/proline--tRNA ligase"/>
    <property type="match status" value="1"/>
</dbReference>
<dbReference type="OrthoDB" id="9809052at2"/>
<comment type="subcellular location">
    <subcellularLocation>
        <location evidence="8">Cytoplasm</location>
    </subcellularLocation>
</comment>
<dbReference type="InterPro" id="IPR016061">
    <property type="entry name" value="Pro-tRNA_ligase_II_C"/>
</dbReference>
<dbReference type="AlphaFoldDB" id="A0A3E2B159"/>
<dbReference type="FunFam" id="3.30.930.10:FF:000037">
    <property type="entry name" value="Proline--tRNA ligase"/>
    <property type="match status" value="1"/>
</dbReference>
<dbReference type="InterPro" id="IPR006195">
    <property type="entry name" value="aa-tRNA-synth_II"/>
</dbReference>